<dbReference type="PROSITE" id="PS00463">
    <property type="entry name" value="ZN2_CY6_FUNGAL_1"/>
    <property type="match status" value="1"/>
</dbReference>
<feature type="compositionally biased region" description="Polar residues" evidence="3">
    <location>
        <begin position="134"/>
        <end position="148"/>
    </location>
</feature>
<feature type="compositionally biased region" description="Basic and acidic residues" evidence="3">
    <location>
        <begin position="89"/>
        <end position="114"/>
    </location>
</feature>
<dbReference type="PANTHER" id="PTHR37534">
    <property type="entry name" value="TRANSCRIPTIONAL ACTIVATOR PROTEIN UGA3"/>
    <property type="match status" value="1"/>
</dbReference>
<evidence type="ECO:0000313" key="5">
    <source>
        <dbReference type="EMBL" id="KAK0391920.1"/>
    </source>
</evidence>
<evidence type="ECO:0000313" key="6">
    <source>
        <dbReference type="Proteomes" id="UP001175261"/>
    </source>
</evidence>
<dbReference type="InterPro" id="IPR021858">
    <property type="entry name" value="Fun_TF"/>
</dbReference>
<dbReference type="GO" id="GO:0008270">
    <property type="term" value="F:zinc ion binding"/>
    <property type="evidence" value="ECO:0007669"/>
    <property type="project" value="InterPro"/>
</dbReference>
<dbReference type="AlphaFoldDB" id="A0AA39GQY4"/>
<dbReference type="SMART" id="SM00066">
    <property type="entry name" value="GAL4"/>
    <property type="match status" value="1"/>
</dbReference>
<evidence type="ECO:0000256" key="2">
    <source>
        <dbReference type="ARBA" id="ARBA00023242"/>
    </source>
</evidence>
<dbReference type="Pfam" id="PF11951">
    <property type="entry name" value="Fungal_trans_2"/>
    <property type="match status" value="1"/>
</dbReference>
<dbReference type="InterPro" id="IPR036864">
    <property type="entry name" value="Zn2-C6_fun-type_DNA-bd_sf"/>
</dbReference>
<dbReference type="Gene3D" id="4.10.240.10">
    <property type="entry name" value="Zn(2)-C6 fungal-type DNA-binding domain"/>
    <property type="match status" value="1"/>
</dbReference>
<name>A0AA39GQY4_SARSR</name>
<dbReference type="Proteomes" id="UP001175261">
    <property type="component" value="Unassembled WGS sequence"/>
</dbReference>
<evidence type="ECO:0000256" key="1">
    <source>
        <dbReference type="ARBA" id="ARBA00004123"/>
    </source>
</evidence>
<evidence type="ECO:0000259" key="4">
    <source>
        <dbReference type="PROSITE" id="PS50048"/>
    </source>
</evidence>
<proteinExistence type="predicted"/>
<dbReference type="GO" id="GO:0000981">
    <property type="term" value="F:DNA-binding transcription factor activity, RNA polymerase II-specific"/>
    <property type="evidence" value="ECO:0007669"/>
    <property type="project" value="InterPro"/>
</dbReference>
<comment type="caution">
    <text evidence="5">The sequence shown here is derived from an EMBL/GenBank/DDBJ whole genome shotgun (WGS) entry which is preliminary data.</text>
</comment>
<evidence type="ECO:0000256" key="3">
    <source>
        <dbReference type="SAM" id="MobiDB-lite"/>
    </source>
</evidence>
<dbReference type="InterPro" id="IPR001138">
    <property type="entry name" value="Zn2Cys6_DnaBD"/>
</dbReference>
<dbReference type="SUPFAM" id="SSF57701">
    <property type="entry name" value="Zn2/Cys6 DNA-binding domain"/>
    <property type="match status" value="1"/>
</dbReference>
<comment type="subcellular location">
    <subcellularLocation>
        <location evidence="1">Nucleus</location>
    </subcellularLocation>
</comment>
<protein>
    <recommendedName>
        <fullName evidence="4">Zn(2)-C6 fungal-type domain-containing protein</fullName>
    </recommendedName>
</protein>
<dbReference type="CDD" id="cd00067">
    <property type="entry name" value="GAL4"/>
    <property type="match status" value="1"/>
</dbReference>
<dbReference type="PROSITE" id="PS50048">
    <property type="entry name" value="ZN2_CY6_FUNGAL_2"/>
    <property type="match status" value="1"/>
</dbReference>
<gene>
    <name evidence="5" type="ORF">NLU13_1418</name>
</gene>
<dbReference type="Pfam" id="PF00172">
    <property type="entry name" value="Zn_clus"/>
    <property type="match status" value="1"/>
</dbReference>
<dbReference type="GO" id="GO:0005634">
    <property type="term" value="C:nucleus"/>
    <property type="evidence" value="ECO:0007669"/>
    <property type="project" value="UniProtKB-SubCell"/>
</dbReference>
<keyword evidence="2" id="KW-0539">Nucleus</keyword>
<organism evidence="5 6">
    <name type="scientific">Sarocladium strictum</name>
    <name type="common">Black bundle disease fungus</name>
    <name type="synonym">Acremonium strictum</name>
    <dbReference type="NCBI Taxonomy" id="5046"/>
    <lineage>
        <taxon>Eukaryota</taxon>
        <taxon>Fungi</taxon>
        <taxon>Dikarya</taxon>
        <taxon>Ascomycota</taxon>
        <taxon>Pezizomycotina</taxon>
        <taxon>Sordariomycetes</taxon>
        <taxon>Hypocreomycetidae</taxon>
        <taxon>Hypocreales</taxon>
        <taxon>Sarocladiaceae</taxon>
        <taxon>Sarocladium</taxon>
    </lineage>
</organism>
<accession>A0AA39GQY4</accession>
<dbReference type="EMBL" id="JAPDFR010000001">
    <property type="protein sequence ID" value="KAK0391920.1"/>
    <property type="molecule type" value="Genomic_DNA"/>
</dbReference>
<reference evidence="5" key="1">
    <citation type="submission" date="2022-10" db="EMBL/GenBank/DDBJ databases">
        <title>Determination and structural analysis of whole genome sequence of Sarocladium strictum F4-1.</title>
        <authorList>
            <person name="Hu L."/>
            <person name="Jiang Y."/>
        </authorList>
    </citation>
    <scope>NUCLEOTIDE SEQUENCE</scope>
    <source>
        <strain evidence="5">F4-1</strain>
    </source>
</reference>
<sequence>MSPPPSRFGPVKSRSTQGCYTCRLRRKKCDETKPECDNCKTLEIKCWFTEEKPDWFDGGPKQKEQMAKVKADIRLKAGQRRDRKYLEMLDKDGRETSARSHDETPDHDHPRTRDVTMSGASSAEPEDVQVGSHAEQSTPASTWSNTSLPLRKPQPAAYFSDEASDIDLHYIMIFLESIFPYLFPYYHPFVLTGGKGWVLQSLLANRSVYHTCISLASYFFSILLGNSHTACSNAMVERLQVQLELGLRELRNEMANLRNKPPALGNVDALTCMQSIVLMCHFEVATSNKDTWIIHLDAATTLLQQLVPSPDHWACVLDSFDSGQFDAIGLQKPFTSHQSALRFYAAQCLYLDVLSSITLSRVPRLHSYQGDLMPGCAQKPPNTMRTNHLFLDEFLGIHNSTLQVLSDVAALDAWKKEQRKAGSLSIHELLAKATTVGDAIKVMIDELERVVAGGPEAAAAHFNEPFGLLKELQPHTPDDLPGHPIHNLIWVLASQTHLHLVTSGWQPQCPEIARNVARMTELFASLPTGTALRSLALPLCLAGCLVGPEKECTYRGFVESMGSLRVFGTVKDALAVMEAVWARRGLIDESWDLSKCLNILGHGVLLS</sequence>
<feature type="region of interest" description="Disordered" evidence="3">
    <location>
        <begin position="89"/>
        <end position="148"/>
    </location>
</feature>
<dbReference type="PANTHER" id="PTHR37534:SF20">
    <property type="entry name" value="PRO1A C6 ZINK-FINGER PROTEIN"/>
    <property type="match status" value="1"/>
</dbReference>
<keyword evidence="6" id="KW-1185">Reference proteome</keyword>
<feature type="domain" description="Zn(2)-C6 fungal-type" evidence="4">
    <location>
        <begin position="18"/>
        <end position="48"/>
    </location>
</feature>